<protein>
    <recommendedName>
        <fullName evidence="1">LTD domain-containing protein</fullName>
    </recommendedName>
</protein>
<reference evidence="2" key="1">
    <citation type="submission" date="2018-05" db="EMBL/GenBank/DDBJ databases">
        <authorList>
            <person name="Lanie J.A."/>
            <person name="Ng W.-L."/>
            <person name="Kazmierczak K.M."/>
            <person name="Andrzejewski T.M."/>
            <person name="Davidsen T.M."/>
            <person name="Wayne K.J."/>
            <person name="Tettelin H."/>
            <person name="Glass J.I."/>
            <person name="Rusch D."/>
            <person name="Podicherti R."/>
            <person name="Tsui H.-C.T."/>
            <person name="Winkler M.E."/>
        </authorList>
    </citation>
    <scope>NUCLEOTIDE SEQUENCE</scope>
</reference>
<gene>
    <name evidence="2" type="ORF">METZ01_LOCUS234552</name>
</gene>
<feature type="non-terminal residue" evidence="2">
    <location>
        <position position="478"/>
    </location>
</feature>
<dbReference type="PROSITE" id="PS51841">
    <property type="entry name" value="LTD"/>
    <property type="match status" value="1"/>
</dbReference>
<dbReference type="InterPro" id="IPR001322">
    <property type="entry name" value="Lamin_tail_dom"/>
</dbReference>
<dbReference type="Pfam" id="PF08757">
    <property type="entry name" value="CotH"/>
    <property type="match status" value="1"/>
</dbReference>
<dbReference type="Gene3D" id="2.60.40.1260">
    <property type="entry name" value="Lamin Tail domain"/>
    <property type="match status" value="1"/>
</dbReference>
<dbReference type="AlphaFoldDB" id="A0A382H334"/>
<sequence length="478" mass="54210">ATMFRDGMHTSLMDNTGVEHQEYRPAAVYINGEYWGIHNLREKVNEEFLASNNPGVDPDELDELEANAGIIEGDNQDYLNMIDFVENNDLSNPDNYLIVEEQVNIENFIDYYIIQIYLGNTDWPGNNIKFWRPHFEGAKWKWILYDTDFGFGLFYGWASNVYHNTLLFALDGNGPSWPNPPWSTLLFRSLMENEEFQIKFINHFCYYLSTRFEPNYVVNHISDIVDNIAPEMPNHVSRWGGNIGQWNQNIIFVQEFGTLRADIVFDHVGNYFGLNESSNLYVSASPLNAGIITISDMSITENSPILSGEYFNDIPIEISAISNPGYIFSYWIGSSELDEDITVTLEGNLNLTAVFVEDDSPGIAVFINEILSSNDTTNTDEAGEYDDWLELYNAGTESEDMGGLYLTDDSDNLTKWIIPDGTVIQPQGFLLFWCDEDQNQGELHTNFKLSTGGEFLALVNVDGVTILDSITFGDQSTD</sequence>
<feature type="non-terminal residue" evidence="2">
    <location>
        <position position="1"/>
    </location>
</feature>
<dbReference type="EMBL" id="UINC01058904">
    <property type="protein sequence ID" value="SVB81698.1"/>
    <property type="molecule type" value="Genomic_DNA"/>
</dbReference>
<feature type="domain" description="LTD" evidence="1">
    <location>
        <begin position="359"/>
        <end position="474"/>
    </location>
</feature>
<dbReference type="InterPro" id="IPR014867">
    <property type="entry name" value="Spore_coat_CotH_CotH2/3/7"/>
</dbReference>
<dbReference type="SUPFAM" id="SSF74853">
    <property type="entry name" value="Lamin A/C globular tail domain"/>
    <property type="match status" value="1"/>
</dbReference>
<dbReference type="InterPro" id="IPR036415">
    <property type="entry name" value="Lamin_tail_dom_sf"/>
</dbReference>
<evidence type="ECO:0000313" key="2">
    <source>
        <dbReference type="EMBL" id="SVB81698.1"/>
    </source>
</evidence>
<accession>A0A382H334</accession>
<organism evidence="2">
    <name type="scientific">marine metagenome</name>
    <dbReference type="NCBI Taxonomy" id="408172"/>
    <lineage>
        <taxon>unclassified sequences</taxon>
        <taxon>metagenomes</taxon>
        <taxon>ecological metagenomes</taxon>
    </lineage>
</organism>
<evidence type="ECO:0000259" key="1">
    <source>
        <dbReference type="PROSITE" id="PS51841"/>
    </source>
</evidence>
<dbReference type="Pfam" id="PF00932">
    <property type="entry name" value="LTD"/>
    <property type="match status" value="1"/>
</dbReference>
<name>A0A382H334_9ZZZZ</name>
<proteinExistence type="predicted"/>